<reference evidence="2" key="1">
    <citation type="journal article" date="2020" name="ISME J.">
        <title>Comparative genomics reveals insights into cyanobacterial evolution and habitat adaptation.</title>
        <authorList>
            <person name="Chen M.Y."/>
            <person name="Teng W.K."/>
            <person name="Zhao L."/>
            <person name="Hu C.X."/>
            <person name="Zhou Y.K."/>
            <person name="Han B.P."/>
            <person name="Song L.R."/>
            <person name="Shu W.S."/>
        </authorList>
    </citation>
    <scope>NUCLEOTIDE SEQUENCE [LARGE SCALE GENOMIC DNA]</scope>
    <source>
        <strain evidence="2">FACHB-251</strain>
    </source>
</reference>
<proteinExistence type="predicted"/>
<gene>
    <name evidence="1" type="ORF">H6G06_10935</name>
</gene>
<comment type="caution">
    <text evidence="1">The sequence shown here is derived from an EMBL/GenBank/DDBJ whole genome shotgun (WGS) entry which is preliminary data.</text>
</comment>
<protein>
    <submittedName>
        <fullName evidence="1">Uncharacterized protein</fullName>
    </submittedName>
</protein>
<dbReference type="RefSeq" id="WP_190559964.1">
    <property type="nucleotide sequence ID" value="NZ_JACJQU010000005.1"/>
</dbReference>
<accession>A0A926WG80</accession>
<dbReference type="Proteomes" id="UP000662185">
    <property type="component" value="Unassembled WGS sequence"/>
</dbReference>
<dbReference type="AlphaFoldDB" id="A0A926WG80"/>
<sequence>MTELNLEPGKIYEFADIDNFRVFLRLKYLNTVFNPVNKEIQLHFEKLDSSVDKHKDIYLSQSDIYQQVGGINEASEYQIRYEY</sequence>
<name>A0A926WG80_9NOST</name>
<evidence type="ECO:0000313" key="2">
    <source>
        <dbReference type="Proteomes" id="UP000662185"/>
    </source>
</evidence>
<evidence type="ECO:0000313" key="1">
    <source>
        <dbReference type="EMBL" id="MBD2293994.1"/>
    </source>
</evidence>
<dbReference type="EMBL" id="JACJQU010000005">
    <property type="protein sequence ID" value="MBD2293994.1"/>
    <property type="molecule type" value="Genomic_DNA"/>
</dbReference>
<keyword evidence="2" id="KW-1185">Reference proteome</keyword>
<organism evidence="1 2">
    <name type="scientific">Anabaena sphaerica FACHB-251</name>
    <dbReference type="NCBI Taxonomy" id="2692883"/>
    <lineage>
        <taxon>Bacteria</taxon>
        <taxon>Bacillati</taxon>
        <taxon>Cyanobacteriota</taxon>
        <taxon>Cyanophyceae</taxon>
        <taxon>Nostocales</taxon>
        <taxon>Nostocaceae</taxon>
        <taxon>Anabaena</taxon>
    </lineage>
</organism>